<gene>
    <name evidence="3" type="ORF">CRHIZ90672A_00013718</name>
</gene>
<feature type="compositionally biased region" description="Polar residues" evidence="1">
    <location>
        <begin position="54"/>
        <end position="72"/>
    </location>
</feature>
<feature type="domain" description="Myb-like DNA-binding" evidence="2">
    <location>
        <begin position="8"/>
        <end position="55"/>
    </location>
</feature>
<comment type="caution">
    <text evidence="3">The sequence shown here is derived from an EMBL/GenBank/DDBJ whole genome shotgun (WGS) entry which is preliminary data.</text>
</comment>
<evidence type="ECO:0000313" key="3">
    <source>
        <dbReference type="EMBL" id="CAH0019694.1"/>
    </source>
</evidence>
<feature type="compositionally biased region" description="Basic and acidic residues" evidence="1">
    <location>
        <begin position="136"/>
        <end position="148"/>
    </location>
</feature>
<evidence type="ECO:0000259" key="2">
    <source>
        <dbReference type="Pfam" id="PF22980"/>
    </source>
</evidence>
<organism evidence="3 4">
    <name type="scientific">Clonostachys rhizophaga</name>
    <dbReference type="NCBI Taxonomy" id="160324"/>
    <lineage>
        <taxon>Eukaryota</taxon>
        <taxon>Fungi</taxon>
        <taxon>Dikarya</taxon>
        <taxon>Ascomycota</taxon>
        <taxon>Pezizomycotina</taxon>
        <taxon>Sordariomycetes</taxon>
        <taxon>Hypocreomycetidae</taxon>
        <taxon>Hypocreales</taxon>
        <taxon>Bionectriaceae</taxon>
        <taxon>Clonostachys</taxon>
    </lineage>
</organism>
<dbReference type="Proteomes" id="UP000696573">
    <property type="component" value="Unassembled WGS sequence"/>
</dbReference>
<keyword evidence="4" id="KW-1185">Reference proteome</keyword>
<sequence length="203" mass="22024">MSVKADATEQVRFLVHCIGNAQNGRPDFNAVASEMGIVSKAAAQKRYERLLKQYNITRKPSQASATTNGDSESTPKKTSPKKRAAPAGVNGSPTKKRAGRGVKKEETDEDEDKPPKTRSPRGAAAQKAEAASGDSSEEKPVKDEREESPLSGETGIWKLRYVLVGYGLLSALAANIGDSHDILPNKIWSAFFALYLRNNHEGR</sequence>
<protein>
    <recommendedName>
        <fullName evidence="2">Myb-like DNA-binding domain-containing protein</fullName>
    </recommendedName>
</protein>
<dbReference type="OrthoDB" id="5353914at2759"/>
<accession>A0A9N9VBH7</accession>
<dbReference type="EMBL" id="CABFNQ020000592">
    <property type="protein sequence ID" value="CAH0019694.1"/>
    <property type="molecule type" value="Genomic_DNA"/>
</dbReference>
<evidence type="ECO:0000313" key="4">
    <source>
        <dbReference type="Proteomes" id="UP000696573"/>
    </source>
</evidence>
<dbReference type="AlphaFoldDB" id="A0A9N9VBH7"/>
<dbReference type="Pfam" id="PF22980">
    <property type="entry name" value="Myb_DNA-bind_8"/>
    <property type="match status" value="1"/>
</dbReference>
<evidence type="ECO:0000256" key="1">
    <source>
        <dbReference type="SAM" id="MobiDB-lite"/>
    </source>
</evidence>
<dbReference type="InterPro" id="IPR054505">
    <property type="entry name" value="Myb_DNA-bind_8"/>
</dbReference>
<reference evidence="3" key="1">
    <citation type="submission" date="2021-10" db="EMBL/GenBank/DDBJ databases">
        <authorList>
            <person name="Piombo E."/>
        </authorList>
    </citation>
    <scope>NUCLEOTIDE SEQUENCE</scope>
</reference>
<name>A0A9N9VBH7_9HYPO</name>
<proteinExistence type="predicted"/>
<feature type="region of interest" description="Disordered" evidence="1">
    <location>
        <begin position="54"/>
        <end position="150"/>
    </location>
</feature>